<keyword evidence="2" id="KW-1003">Cell membrane</keyword>
<keyword evidence="4 6" id="KW-1133">Transmembrane helix</keyword>
<accession>A0A940YHD2</accession>
<dbReference type="EMBL" id="JAGQDE010000013">
    <property type="protein sequence ID" value="MBQ0960258.1"/>
    <property type="molecule type" value="Genomic_DNA"/>
</dbReference>
<evidence type="ECO:0000256" key="6">
    <source>
        <dbReference type="SAM" id="Phobius"/>
    </source>
</evidence>
<keyword evidence="3 6" id="KW-0812">Transmembrane</keyword>
<feature type="transmembrane region" description="Helical" evidence="6">
    <location>
        <begin position="290"/>
        <end position="314"/>
    </location>
</feature>
<evidence type="ECO:0000259" key="7">
    <source>
        <dbReference type="Pfam" id="PF02687"/>
    </source>
</evidence>
<feature type="domain" description="ABC3 transporter permease C-terminal" evidence="7">
    <location>
        <begin position="293"/>
        <end position="408"/>
    </location>
</feature>
<feature type="transmembrane region" description="Helical" evidence="6">
    <location>
        <begin position="335"/>
        <end position="364"/>
    </location>
</feature>
<evidence type="ECO:0000256" key="4">
    <source>
        <dbReference type="ARBA" id="ARBA00022989"/>
    </source>
</evidence>
<evidence type="ECO:0000313" key="9">
    <source>
        <dbReference type="EMBL" id="MBQ0960258.1"/>
    </source>
</evidence>
<protein>
    <submittedName>
        <fullName evidence="9">ABC transporter permease</fullName>
    </submittedName>
</protein>
<dbReference type="Proteomes" id="UP000678374">
    <property type="component" value="Unassembled WGS sequence"/>
</dbReference>
<evidence type="ECO:0000256" key="3">
    <source>
        <dbReference type="ARBA" id="ARBA00022692"/>
    </source>
</evidence>
<feature type="domain" description="MacB-like periplasmic core" evidence="8">
    <location>
        <begin position="20"/>
        <end position="207"/>
    </location>
</feature>
<dbReference type="AlphaFoldDB" id="A0A940YHD2"/>
<feature type="transmembrane region" description="Helical" evidence="6">
    <location>
        <begin position="384"/>
        <end position="402"/>
    </location>
</feature>
<organism evidence="9 10">
    <name type="scientific">Ideonella aquatica</name>
    <dbReference type="NCBI Taxonomy" id="2824119"/>
    <lineage>
        <taxon>Bacteria</taxon>
        <taxon>Pseudomonadati</taxon>
        <taxon>Pseudomonadota</taxon>
        <taxon>Betaproteobacteria</taxon>
        <taxon>Burkholderiales</taxon>
        <taxon>Sphaerotilaceae</taxon>
        <taxon>Ideonella</taxon>
    </lineage>
</organism>
<evidence type="ECO:0000259" key="8">
    <source>
        <dbReference type="Pfam" id="PF12704"/>
    </source>
</evidence>
<evidence type="ECO:0000313" key="10">
    <source>
        <dbReference type="Proteomes" id="UP000678374"/>
    </source>
</evidence>
<dbReference type="PANTHER" id="PTHR43738:SF2">
    <property type="entry name" value="ABC TRANSPORTER PERMEASE"/>
    <property type="match status" value="1"/>
</dbReference>
<dbReference type="RefSeq" id="WP_210802935.1">
    <property type="nucleotide sequence ID" value="NZ_JAGQDE010000013.1"/>
</dbReference>
<dbReference type="Pfam" id="PF02687">
    <property type="entry name" value="FtsX"/>
    <property type="match status" value="1"/>
</dbReference>
<dbReference type="InterPro" id="IPR051125">
    <property type="entry name" value="ABC-4/HrtB_transporter"/>
</dbReference>
<evidence type="ECO:0000256" key="5">
    <source>
        <dbReference type="ARBA" id="ARBA00023136"/>
    </source>
</evidence>
<keyword evidence="10" id="KW-1185">Reference proteome</keyword>
<sequence length="421" mass="44401">MRGLLALAARSAWHRRFALSLVVLSVALSALLLLAVERLRHDVRENFASAVSGTDLIVGARTGGVQLMLYAVFRLGQPTNTIRWSSVQALAQDKAVAWTVPLSLGDAHRGFPVVGTTADYFTHFRWGARQPLVLAQGRRFEGVFDAVIGAEVAERLGYGLGQPLVLRHGGGELDSNDHADKPFTVVGILARTGTPVDRSVHIGLAGMEAIHLDWAAGVPLPGLAVPADQVNQHDLSPKTVTAVLVGLKSRAAVFGLQRRVAEFEAEPLMAVLPGVALDELWDAVGQAERALVLMSVLVGAVSLAGLVAVVVTALEQRRRELAVLRSVGAGPSRVFTLLALEGTVLGASGALLGALAWAIIRALAAPWVQTRWGITLSGGGPRPVEWLLLGSVVLAGTLAGLLPGWRAYRLSLADGLTPRGS</sequence>
<evidence type="ECO:0000256" key="1">
    <source>
        <dbReference type="ARBA" id="ARBA00004651"/>
    </source>
</evidence>
<dbReference type="PANTHER" id="PTHR43738">
    <property type="entry name" value="ABC TRANSPORTER, MEMBRANE PROTEIN"/>
    <property type="match status" value="1"/>
</dbReference>
<dbReference type="InterPro" id="IPR003838">
    <property type="entry name" value="ABC3_permease_C"/>
</dbReference>
<keyword evidence="5 6" id="KW-0472">Membrane</keyword>
<reference evidence="9" key="1">
    <citation type="submission" date="2021-04" db="EMBL/GenBank/DDBJ databases">
        <title>The genome sequence of Ideonella sp. 4Y11.</title>
        <authorList>
            <person name="Liu Y."/>
        </authorList>
    </citation>
    <scope>NUCLEOTIDE SEQUENCE</scope>
    <source>
        <strain evidence="9">4Y11</strain>
    </source>
</reference>
<gene>
    <name evidence="9" type="ORF">KAK06_14985</name>
</gene>
<dbReference type="GO" id="GO:0005886">
    <property type="term" value="C:plasma membrane"/>
    <property type="evidence" value="ECO:0007669"/>
    <property type="project" value="UniProtKB-SubCell"/>
</dbReference>
<comment type="subcellular location">
    <subcellularLocation>
        <location evidence="1">Cell membrane</location>
        <topology evidence="1">Multi-pass membrane protein</topology>
    </subcellularLocation>
</comment>
<evidence type="ECO:0000256" key="2">
    <source>
        <dbReference type="ARBA" id="ARBA00022475"/>
    </source>
</evidence>
<comment type="caution">
    <text evidence="9">The sequence shown here is derived from an EMBL/GenBank/DDBJ whole genome shotgun (WGS) entry which is preliminary data.</text>
</comment>
<dbReference type="Pfam" id="PF12704">
    <property type="entry name" value="MacB_PCD"/>
    <property type="match status" value="1"/>
</dbReference>
<name>A0A940YHD2_9BURK</name>
<dbReference type="InterPro" id="IPR025857">
    <property type="entry name" value="MacB_PCD"/>
</dbReference>
<proteinExistence type="predicted"/>